<keyword evidence="3" id="KW-1185">Reference proteome</keyword>
<protein>
    <submittedName>
        <fullName evidence="2">Uncharacterized protein</fullName>
    </submittedName>
</protein>
<sequence>MATSPDKPISEVFRSMTDKLIQLQRNIACEMRIQNMLVTKIEEAVQNVPYCSQALRIKITTVIYLINMIALAIENHQAATKAERTSSTFLNTEDDAQHLRLNNFTDRRYNGNRPQSRPQDCPQNRNYPQHRGGYQQENNYERNGNKYRGELSDLKNKGTCLICKKYGCWSDQHSAEEQVALRKNTHDRYKGLPWSLASTSTPSGKTGNTPKTKLTE</sequence>
<evidence type="ECO:0000313" key="2">
    <source>
        <dbReference type="EMBL" id="KAG9247849.1"/>
    </source>
</evidence>
<evidence type="ECO:0000256" key="1">
    <source>
        <dbReference type="SAM" id="MobiDB-lite"/>
    </source>
</evidence>
<evidence type="ECO:0000313" key="3">
    <source>
        <dbReference type="Proteomes" id="UP000887226"/>
    </source>
</evidence>
<gene>
    <name evidence="2" type="ORF">BJ878DRAFT_129515</name>
</gene>
<feature type="compositionally biased region" description="Polar residues" evidence="1">
    <location>
        <begin position="112"/>
        <end position="127"/>
    </location>
</feature>
<dbReference type="EMBL" id="MU253762">
    <property type="protein sequence ID" value="KAG9247849.1"/>
    <property type="molecule type" value="Genomic_DNA"/>
</dbReference>
<reference evidence="2" key="1">
    <citation type="journal article" date="2021" name="IMA Fungus">
        <title>Genomic characterization of three marine fungi, including Emericellopsis atlantica sp. nov. with signatures of a generalist lifestyle and marine biomass degradation.</title>
        <authorList>
            <person name="Hagestad O.C."/>
            <person name="Hou L."/>
            <person name="Andersen J.H."/>
            <person name="Hansen E.H."/>
            <person name="Altermark B."/>
            <person name="Li C."/>
            <person name="Kuhnert E."/>
            <person name="Cox R.J."/>
            <person name="Crous P.W."/>
            <person name="Spatafora J.W."/>
            <person name="Lail K."/>
            <person name="Amirebrahimi M."/>
            <person name="Lipzen A."/>
            <person name="Pangilinan J."/>
            <person name="Andreopoulos W."/>
            <person name="Hayes R.D."/>
            <person name="Ng V."/>
            <person name="Grigoriev I.V."/>
            <person name="Jackson S.A."/>
            <person name="Sutton T.D.S."/>
            <person name="Dobson A.D.W."/>
            <person name="Rama T."/>
        </authorList>
    </citation>
    <scope>NUCLEOTIDE SEQUENCE</scope>
    <source>
        <strain evidence="2">TRa3180A</strain>
    </source>
</reference>
<name>A0A9P7Z991_9HELO</name>
<feature type="region of interest" description="Disordered" evidence="1">
    <location>
        <begin position="192"/>
        <end position="216"/>
    </location>
</feature>
<dbReference type="Proteomes" id="UP000887226">
    <property type="component" value="Unassembled WGS sequence"/>
</dbReference>
<proteinExistence type="predicted"/>
<feature type="compositionally biased region" description="Polar residues" evidence="1">
    <location>
        <begin position="196"/>
        <end position="216"/>
    </location>
</feature>
<comment type="caution">
    <text evidence="2">The sequence shown here is derived from an EMBL/GenBank/DDBJ whole genome shotgun (WGS) entry which is preliminary data.</text>
</comment>
<dbReference type="AlphaFoldDB" id="A0A9P7Z991"/>
<feature type="region of interest" description="Disordered" evidence="1">
    <location>
        <begin position="104"/>
        <end position="146"/>
    </location>
</feature>
<accession>A0A9P7Z991</accession>
<dbReference type="OrthoDB" id="4850545at2759"/>
<organism evidence="2 3">
    <name type="scientific">Calycina marina</name>
    <dbReference type="NCBI Taxonomy" id="1763456"/>
    <lineage>
        <taxon>Eukaryota</taxon>
        <taxon>Fungi</taxon>
        <taxon>Dikarya</taxon>
        <taxon>Ascomycota</taxon>
        <taxon>Pezizomycotina</taxon>
        <taxon>Leotiomycetes</taxon>
        <taxon>Helotiales</taxon>
        <taxon>Pezizellaceae</taxon>
        <taxon>Calycina</taxon>
    </lineage>
</organism>